<dbReference type="PROSITE" id="PS50195">
    <property type="entry name" value="PX"/>
    <property type="match status" value="1"/>
</dbReference>
<evidence type="ECO:0000256" key="1">
    <source>
        <dbReference type="ARBA" id="ARBA00004287"/>
    </source>
</evidence>
<proteinExistence type="inferred from homology"/>
<keyword evidence="8" id="KW-0653">Protein transport</keyword>
<evidence type="ECO:0000313" key="13">
    <source>
        <dbReference type="EMBL" id="TVY31338.1"/>
    </source>
</evidence>
<comment type="subcellular location">
    <subcellularLocation>
        <location evidence="2">Cytoplasm</location>
    </subcellularLocation>
    <subcellularLocation>
        <location evidence="3">Golgi apparatus</location>
    </subcellularLocation>
    <subcellularLocation>
        <location evidence="1">Membrane</location>
        <topology evidence="1">Peripheral membrane protein</topology>
        <orientation evidence="1">Cytoplasmic side</orientation>
    </subcellularLocation>
</comment>
<evidence type="ECO:0000256" key="10">
    <source>
        <dbReference type="ARBA" id="ARBA00023136"/>
    </source>
</evidence>
<dbReference type="GO" id="GO:0030904">
    <property type="term" value="C:retromer complex"/>
    <property type="evidence" value="ECO:0007669"/>
    <property type="project" value="UniProtKB-ARBA"/>
</dbReference>
<feature type="domain" description="PX" evidence="12">
    <location>
        <begin position="148"/>
        <end position="272"/>
    </location>
</feature>
<dbReference type="InterPro" id="IPR036871">
    <property type="entry name" value="PX_dom_sf"/>
</dbReference>
<dbReference type="CDD" id="cd07627">
    <property type="entry name" value="BAR_Vps5p"/>
    <property type="match status" value="1"/>
</dbReference>
<evidence type="ECO:0000256" key="2">
    <source>
        <dbReference type="ARBA" id="ARBA00004496"/>
    </source>
</evidence>
<keyword evidence="10" id="KW-0472">Membrane</keyword>
<organism evidence="13 14">
    <name type="scientific">Lachnellula occidentalis</name>
    <dbReference type="NCBI Taxonomy" id="215460"/>
    <lineage>
        <taxon>Eukaryota</taxon>
        <taxon>Fungi</taxon>
        <taxon>Dikarya</taxon>
        <taxon>Ascomycota</taxon>
        <taxon>Pezizomycotina</taxon>
        <taxon>Leotiomycetes</taxon>
        <taxon>Helotiales</taxon>
        <taxon>Lachnaceae</taxon>
        <taxon>Lachnellula</taxon>
    </lineage>
</organism>
<evidence type="ECO:0000256" key="11">
    <source>
        <dbReference type="SAM" id="MobiDB-lite"/>
    </source>
</evidence>
<dbReference type="Gene3D" id="1.20.1270.60">
    <property type="entry name" value="Arfaptin homology (AH) domain/BAR domain"/>
    <property type="match status" value="1"/>
</dbReference>
<comment type="similarity">
    <text evidence="4">Belongs to the sorting nexin family.</text>
</comment>
<dbReference type="SUPFAM" id="SSF64268">
    <property type="entry name" value="PX domain"/>
    <property type="match status" value="1"/>
</dbReference>
<feature type="compositionally biased region" description="Low complexity" evidence="11">
    <location>
        <begin position="53"/>
        <end position="67"/>
    </location>
</feature>
<name>A0A8H8RBQ8_9HELO</name>
<keyword evidence="6" id="KW-0963">Cytoplasm</keyword>
<dbReference type="InterPro" id="IPR035803">
    <property type="entry name" value="BAR_Vps5"/>
</dbReference>
<feature type="compositionally biased region" description="Basic and acidic residues" evidence="11">
    <location>
        <begin position="536"/>
        <end position="548"/>
    </location>
</feature>
<dbReference type="FunFam" id="1.20.1270.60:FF:000022">
    <property type="entry name" value="Sorting nexin 3 protein"/>
    <property type="match status" value="1"/>
</dbReference>
<keyword evidence="9" id="KW-0333">Golgi apparatus</keyword>
<dbReference type="Pfam" id="PF00787">
    <property type="entry name" value="PX"/>
    <property type="match status" value="1"/>
</dbReference>
<dbReference type="AlphaFoldDB" id="A0A8H8RBQ8"/>
<keyword evidence="7" id="KW-0597">Phosphoprotein</keyword>
<feature type="compositionally biased region" description="Polar residues" evidence="11">
    <location>
        <begin position="74"/>
        <end position="98"/>
    </location>
</feature>
<dbReference type="InterPro" id="IPR001683">
    <property type="entry name" value="PX_dom"/>
</dbReference>
<dbReference type="SUPFAM" id="SSF103657">
    <property type="entry name" value="BAR/IMD domain-like"/>
    <property type="match status" value="1"/>
</dbReference>
<accession>A0A8H8RBQ8</accession>
<dbReference type="GO" id="GO:0005768">
    <property type="term" value="C:endosome"/>
    <property type="evidence" value="ECO:0007669"/>
    <property type="project" value="TreeGrafter"/>
</dbReference>
<sequence length="561" mass="62306">MDIGGESPWGEASKSKSPSSEPTQSLKSPAGRQARAPRRAVAHQVRLETVDDPLGPLGEAPAAASEEPPAPPQKEQQVLTHNMRQQPSVTSQPPTSGRSLLDSADLGDENEPIGGIGARHPPPVQPNQSQQSRRETQPSVSIEQAAKPSFQISVGDPHKVGDLTSSHIVYLVKTKRGAHMQQTTSKAYRQPEFAVTRRYRDFLWLYNGLHANNPGVVVPPPPEKQAVGRFDTNFVESRRAALERMLNKTAAHPTLQHDGDLKLFLESEAFNVDVKHKERKEPGLGESKGMFSGLGISVGGGGKFVEQDDWFHDRRIYLDALENQLKALLKAMDTVVIQRKGIAEAAGDFSNSLHALSAVELSPTLSGPLEGLSDLQIRIKELYDRQAQQDVLTLGITIDEYIRLIGSIKMAFASRQKAYHSWHSAESELQKRRVTQEKLLRQGKTQQDRLTQMHADVADAERKVHQARLLFEDMGRLMRAELERFEREKVEDFKSAVETFLESAVEAQKELIELWETFLMQLDAEDDSEAFYKPPVEEAGRLSGETRVESQAAGVATTEDD</sequence>
<evidence type="ECO:0000256" key="6">
    <source>
        <dbReference type="ARBA" id="ARBA00022490"/>
    </source>
</evidence>
<evidence type="ECO:0000256" key="7">
    <source>
        <dbReference type="ARBA" id="ARBA00022553"/>
    </source>
</evidence>
<evidence type="ECO:0000256" key="5">
    <source>
        <dbReference type="ARBA" id="ARBA00022448"/>
    </source>
</evidence>
<dbReference type="EMBL" id="QGMI01002417">
    <property type="protein sequence ID" value="TVY31338.1"/>
    <property type="molecule type" value="Genomic_DNA"/>
</dbReference>
<keyword evidence="14" id="KW-1185">Reference proteome</keyword>
<evidence type="ECO:0000256" key="3">
    <source>
        <dbReference type="ARBA" id="ARBA00004555"/>
    </source>
</evidence>
<dbReference type="OrthoDB" id="271164at2759"/>
<dbReference type="Gene3D" id="3.30.1520.10">
    <property type="entry name" value="Phox-like domain"/>
    <property type="match status" value="1"/>
</dbReference>
<dbReference type="InterPro" id="IPR015404">
    <property type="entry name" value="Vps5_C"/>
</dbReference>
<comment type="caution">
    <text evidence="13">The sequence shown here is derived from an EMBL/GenBank/DDBJ whole genome shotgun (WGS) entry which is preliminary data.</text>
</comment>
<feature type="region of interest" description="Disordered" evidence="11">
    <location>
        <begin position="1"/>
        <end position="142"/>
    </location>
</feature>
<dbReference type="GO" id="GO:0005794">
    <property type="term" value="C:Golgi apparatus"/>
    <property type="evidence" value="ECO:0007669"/>
    <property type="project" value="UniProtKB-SubCell"/>
</dbReference>
<dbReference type="InterPro" id="IPR027267">
    <property type="entry name" value="AH/BAR_dom_sf"/>
</dbReference>
<dbReference type="PANTHER" id="PTHR10555">
    <property type="entry name" value="SORTING NEXIN"/>
    <property type="match status" value="1"/>
</dbReference>
<evidence type="ECO:0000256" key="9">
    <source>
        <dbReference type="ARBA" id="ARBA00023034"/>
    </source>
</evidence>
<dbReference type="FunFam" id="3.30.1520.10:FF:000013">
    <property type="entry name" value="Putative Sorting nexin 3"/>
    <property type="match status" value="1"/>
</dbReference>
<dbReference type="GO" id="GO:0015031">
    <property type="term" value="P:protein transport"/>
    <property type="evidence" value="ECO:0007669"/>
    <property type="project" value="UniProtKB-KW"/>
</dbReference>
<dbReference type="PANTHER" id="PTHR10555:SF170">
    <property type="entry name" value="FI18122P1"/>
    <property type="match status" value="1"/>
</dbReference>
<evidence type="ECO:0000313" key="14">
    <source>
        <dbReference type="Proteomes" id="UP000443090"/>
    </source>
</evidence>
<dbReference type="GO" id="GO:0045053">
    <property type="term" value="P:protein retention in Golgi apparatus"/>
    <property type="evidence" value="ECO:0007669"/>
    <property type="project" value="TreeGrafter"/>
</dbReference>
<keyword evidence="5" id="KW-0813">Transport</keyword>
<dbReference type="SMART" id="SM00312">
    <property type="entry name" value="PX"/>
    <property type="match status" value="1"/>
</dbReference>
<dbReference type="Proteomes" id="UP000443090">
    <property type="component" value="Unassembled WGS sequence"/>
</dbReference>
<gene>
    <name evidence="13" type="primary">vps5</name>
    <name evidence="13" type="ORF">LOCC1_G008666</name>
</gene>
<feature type="region of interest" description="Disordered" evidence="11">
    <location>
        <begin position="536"/>
        <end position="561"/>
    </location>
</feature>
<evidence type="ECO:0000259" key="12">
    <source>
        <dbReference type="PROSITE" id="PS50195"/>
    </source>
</evidence>
<dbReference type="GO" id="GO:0035091">
    <property type="term" value="F:phosphatidylinositol binding"/>
    <property type="evidence" value="ECO:0007669"/>
    <property type="project" value="InterPro"/>
</dbReference>
<evidence type="ECO:0000256" key="8">
    <source>
        <dbReference type="ARBA" id="ARBA00022927"/>
    </source>
</evidence>
<evidence type="ECO:0000256" key="4">
    <source>
        <dbReference type="ARBA" id="ARBA00010883"/>
    </source>
</evidence>
<dbReference type="GO" id="GO:0005829">
    <property type="term" value="C:cytosol"/>
    <property type="evidence" value="ECO:0007669"/>
    <property type="project" value="GOC"/>
</dbReference>
<feature type="compositionally biased region" description="Low complexity" evidence="11">
    <location>
        <begin position="11"/>
        <end position="22"/>
    </location>
</feature>
<dbReference type="GO" id="GO:0042147">
    <property type="term" value="P:retrograde transport, endosome to Golgi"/>
    <property type="evidence" value="ECO:0007669"/>
    <property type="project" value="TreeGrafter"/>
</dbReference>
<reference evidence="13 14" key="1">
    <citation type="submission" date="2018-05" db="EMBL/GenBank/DDBJ databases">
        <title>Genome sequencing and assembly of the regulated plant pathogen Lachnellula willkommii and related sister species for the development of diagnostic species identification markers.</title>
        <authorList>
            <person name="Giroux E."/>
            <person name="Bilodeau G."/>
        </authorList>
    </citation>
    <scope>NUCLEOTIDE SEQUENCE [LARGE SCALE GENOMIC DNA]</scope>
    <source>
        <strain evidence="13 14">CBS 160.35</strain>
    </source>
</reference>
<dbReference type="Pfam" id="PF09325">
    <property type="entry name" value="Vps5"/>
    <property type="match status" value="1"/>
</dbReference>
<protein>
    <submittedName>
        <fullName evidence="13">Vacuolar protein sorting-associated protein</fullName>
    </submittedName>
</protein>